<feature type="active site" description="Proton donor; for dehydratase activity" evidence="4">
    <location>
        <position position="299"/>
    </location>
</feature>
<dbReference type="EMBL" id="BJHW01000001">
    <property type="protein sequence ID" value="GDY50039.1"/>
    <property type="molecule type" value="Genomic_DNA"/>
</dbReference>
<dbReference type="PROSITE" id="PS52019">
    <property type="entry name" value="PKS_MFAS_DH"/>
    <property type="match status" value="1"/>
</dbReference>
<dbReference type="Gene3D" id="3.10.129.110">
    <property type="entry name" value="Polyketide synthase dehydratase"/>
    <property type="match status" value="1"/>
</dbReference>
<dbReference type="GO" id="GO:0004312">
    <property type="term" value="F:fatty acid synthase activity"/>
    <property type="evidence" value="ECO:0007669"/>
    <property type="project" value="TreeGrafter"/>
</dbReference>
<keyword evidence="7" id="KW-1185">Reference proteome</keyword>
<evidence type="ECO:0000256" key="2">
    <source>
        <dbReference type="ARBA" id="ARBA00022679"/>
    </source>
</evidence>
<dbReference type="InterPro" id="IPR020807">
    <property type="entry name" value="PKS_DH"/>
</dbReference>
<feature type="region of interest" description="C-terminal hotdog fold" evidence="4">
    <location>
        <begin position="240"/>
        <end position="373"/>
    </location>
</feature>
<dbReference type="AlphaFoldDB" id="A0A4D4KW15"/>
<dbReference type="Gene3D" id="3.40.366.10">
    <property type="entry name" value="Malonyl-Coenzyme A Acyl Carrier Protein, domain 2"/>
    <property type="match status" value="1"/>
</dbReference>
<dbReference type="Pfam" id="PF21089">
    <property type="entry name" value="PKS_DH_N"/>
    <property type="match status" value="1"/>
</dbReference>
<dbReference type="InterPro" id="IPR042104">
    <property type="entry name" value="PKS_dehydratase_sf"/>
</dbReference>
<protein>
    <recommendedName>
        <fullName evidence="5">PKS/mFAS DH domain-containing protein</fullName>
    </recommendedName>
</protein>
<feature type="domain" description="PKS/mFAS DH" evidence="5">
    <location>
        <begin position="110"/>
        <end position="373"/>
    </location>
</feature>
<dbReference type="Proteomes" id="UP000301309">
    <property type="component" value="Unassembled WGS sequence"/>
</dbReference>
<comment type="caution">
    <text evidence="6">The sequence shown here is derived from an EMBL/GenBank/DDBJ whole genome shotgun (WGS) entry which is preliminary data.</text>
</comment>
<dbReference type="InterPro" id="IPR001227">
    <property type="entry name" value="Ac_transferase_dom_sf"/>
</dbReference>
<evidence type="ECO:0000313" key="7">
    <source>
        <dbReference type="Proteomes" id="UP000301309"/>
    </source>
</evidence>
<gene>
    <name evidence="6" type="ORF">SVIO_006620</name>
</gene>
<feature type="active site" description="Proton acceptor; for dehydratase activity" evidence="4">
    <location>
        <position position="142"/>
    </location>
</feature>
<evidence type="ECO:0000256" key="3">
    <source>
        <dbReference type="ARBA" id="ARBA00023268"/>
    </source>
</evidence>
<dbReference type="PANTHER" id="PTHR43775:SF51">
    <property type="entry name" value="INACTIVE PHENOLPHTHIOCEROL SYNTHESIS POLYKETIDE SYNTHASE TYPE I PKS1-RELATED"/>
    <property type="match status" value="1"/>
</dbReference>
<keyword evidence="3" id="KW-0511">Multifunctional enzyme</keyword>
<accession>A0A4D4KW15</accession>
<feature type="region of interest" description="N-terminal hotdog fold" evidence="4">
    <location>
        <begin position="110"/>
        <end position="229"/>
    </location>
</feature>
<name>A0A4D4KW15_STRVO</name>
<dbReference type="SMART" id="SM00826">
    <property type="entry name" value="PKS_DH"/>
    <property type="match status" value="1"/>
</dbReference>
<keyword evidence="2" id="KW-0808">Transferase</keyword>
<sequence length="429" mass="45875">MLFETAGRRLIADGHTVFIEMSPRPLLAAALHQTAEALDQQVHTVASLRRDDGDMDRFLRSLADAHTHGVAVDWRPALPGGRAVALPTYAFQRKRFWPTAGPSRRPGQTHPLLGPAEELAGSSDVVFTSTFSTRTHPWLADHVVRDSVLLPGTAFLEMAVRAADETGCHGVAELVLETPLVLTGGDIRIQLTVHGPDASGDRPFSVHSRGEHDWARHATGRLSVSASPVPPVTSVLPPDAEPVAVDDFYSALDSVGYRYGASFRGMRAAWRSGDELFAEVALDDTVPTDGFQLHPALLDAACQAMTLAGGDEPGLPFLWSDAELHAHGARELFVRLAPAGSGAMSITAVDHEGTLVFRAGRLLTRPFARPGTGAVPADSLFTVDWAPLPEPEPAADREWAVLDGPDADHGLGVPAFAEPSAVPRVRRSC</sequence>
<evidence type="ECO:0000259" key="5">
    <source>
        <dbReference type="PROSITE" id="PS52019"/>
    </source>
</evidence>
<dbReference type="InterPro" id="IPR049552">
    <property type="entry name" value="PKS_DH_N"/>
</dbReference>
<proteinExistence type="predicted"/>
<organism evidence="6 7">
    <name type="scientific">Streptomyces violaceusniger</name>
    <dbReference type="NCBI Taxonomy" id="68280"/>
    <lineage>
        <taxon>Bacteria</taxon>
        <taxon>Bacillati</taxon>
        <taxon>Actinomycetota</taxon>
        <taxon>Actinomycetes</taxon>
        <taxon>Kitasatosporales</taxon>
        <taxon>Streptomycetaceae</taxon>
        <taxon>Streptomyces</taxon>
        <taxon>Streptomyces violaceusniger group</taxon>
    </lineage>
</organism>
<dbReference type="Gene3D" id="3.30.70.3290">
    <property type="match status" value="1"/>
</dbReference>
<dbReference type="InterPro" id="IPR049551">
    <property type="entry name" value="PKS_DH_C"/>
</dbReference>
<evidence type="ECO:0000256" key="1">
    <source>
        <dbReference type="ARBA" id="ARBA00004792"/>
    </source>
</evidence>
<comment type="pathway">
    <text evidence="1">Antibiotic biosynthesis.</text>
</comment>
<reference evidence="6 7" key="1">
    <citation type="journal article" date="2020" name="Int. J. Syst. Evol. Microbiol.">
        <title>Reclassification of Streptomyces castelarensis and Streptomyces sporoclivatus as later heterotypic synonyms of Streptomyces antimycoticus.</title>
        <authorList>
            <person name="Komaki H."/>
            <person name="Tamura T."/>
        </authorList>
    </citation>
    <scope>NUCLEOTIDE SEQUENCE [LARGE SCALE GENOMIC DNA]</scope>
    <source>
        <strain evidence="6 7">NBRC 13459</strain>
    </source>
</reference>
<dbReference type="Pfam" id="PF14765">
    <property type="entry name" value="PS-DH"/>
    <property type="match status" value="1"/>
</dbReference>
<evidence type="ECO:0000313" key="6">
    <source>
        <dbReference type="EMBL" id="GDY50039.1"/>
    </source>
</evidence>
<dbReference type="PANTHER" id="PTHR43775">
    <property type="entry name" value="FATTY ACID SYNTHASE"/>
    <property type="match status" value="1"/>
</dbReference>
<dbReference type="GO" id="GO:0006633">
    <property type="term" value="P:fatty acid biosynthetic process"/>
    <property type="evidence" value="ECO:0007669"/>
    <property type="project" value="TreeGrafter"/>
</dbReference>
<dbReference type="InterPro" id="IPR049900">
    <property type="entry name" value="PKS_mFAS_DH"/>
</dbReference>
<dbReference type="InterPro" id="IPR050091">
    <property type="entry name" value="PKS_NRPS_Biosynth_Enz"/>
</dbReference>
<evidence type="ECO:0000256" key="4">
    <source>
        <dbReference type="PROSITE-ProRule" id="PRU01363"/>
    </source>
</evidence>